<evidence type="ECO:0000313" key="2">
    <source>
        <dbReference type="Proteomes" id="UP000320593"/>
    </source>
</evidence>
<proteinExistence type="predicted"/>
<organism evidence="1 2">
    <name type="scientific">Roseibium hamelinense</name>
    <dbReference type="NCBI Taxonomy" id="150831"/>
    <lineage>
        <taxon>Bacteria</taxon>
        <taxon>Pseudomonadati</taxon>
        <taxon>Pseudomonadota</taxon>
        <taxon>Alphaproteobacteria</taxon>
        <taxon>Hyphomicrobiales</taxon>
        <taxon>Stappiaceae</taxon>
        <taxon>Roseibium</taxon>
    </lineage>
</organism>
<dbReference type="AlphaFoldDB" id="A0A562TGK5"/>
<name>A0A562TGK5_9HYPH</name>
<accession>A0A562TGK5</accession>
<dbReference type="Proteomes" id="UP000320593">
    <property type="component" value="Unassembled WGS sequence"/>
</dbReference>
<dbReference type="OrthoDB" id="7678776at2"/>
<keyword evidence="2" id="KW-1185">Reference proteome</keyword>
<comment type="caution">
    <text evidence="1">The sequence shown here is derived from an EMBL/GenBank/DDBJ whole genome shotgun (WGS) entry which is preliminary data.</text>
</comment>
<evidence type="ECO:0000313" key="1">
    <source>
        <dbReference type="EMBL" id="TWI92719.1"/>
    </source>
</evidence>
<gene>
    <name evidence="1" type="ORF">JM93_00264</name>
</gene>
<dbReference type="RefSeq" id="WP_145340265.1">
    <property type="nucleotide sequence ID" value="NZ_SMLY01000087.1"/>
</dbReference>
<sequence length="77" mass="9102">MNHLSTSTRAEYVHEHIKPVCSRATHLKKQVDRHNLTEMWDMILAMDYEVDNVHKLSSETCEEFCDIIELLIQAFKK</sequence>
<reference evidence="1 2" key="1">
    <citation type="submission" date="2019-07" db="EMBL/GenBank/DDBJ databases">
        <title>Genomic Encyclopedia of Archaeal and Bacterial Type Strains, Phase II (KMG-II): from individual species to whole genera.</title>
        <authorList>
            <person name="Goeker M."/>
        </authorList>
    </citation>
    <scope>NUCLEOTIDE SEQUENCE [LARGE SCALE GENOMIC DNA]</scope>
    <source>
        <strain evidence="1 2">ATCC BAA-252</strain>
    </source>
</reference>
<dbReference type="EMBL" id="VLLF01000001">
    <property type="protein sequence ID" value="TWI92719.1"/>
    <property type="molecule type" value="Genomic_DNA"/>
</dbReference>
<protein>
    <submittedName>
        <fullName evidence="1">Uncharacterized protein</fullName>
    </submittedName>
</protein>